<evidence type="ECO:0000256" key="3">
    <source>
        <dbReference type="SAM" id="MobiDB-lite"/>
    </source>
</evidence>
<comment type="caution">
    <text evidence="5">The sequence shown here is derived from an EMBL/GenBank/DDBJ whole genome shotgun (WGS) entry which is preliminary data.</text>
</comment>
<dbReference type="SUPFAM" id="SSF51120">
    <property type="entry name" value="beta-Roll"/>
    <property type="match status" value="2"/>
</dbReference>
<dbReference type="PANTHER" id="PTHR38340:SF1">
    <property type="entry name" value="S-LAYER PROTEIN"/>
    <property type="match status" value="1"/>
</dbReference>
<keyword evidence="6" id="KW-1185">Reference proteome</keyword>
<organism evidence="5 6">
    <name type="scientific">Actinoplanes aureus</name>
    <dbReference type="NCBI Taxonomy" id="2792083"/>
    <lineage>
        <taxon>Bacteria</taxon>
        <taxon>Bacillati</taxon>
        <taxon>Actinomycetota</taxon>
        <taxon>Actinomycetes</taxon>
        <taxon>Micromonosporales</taxon>
        <taxon>Micromonosporaceae</taxon>
        <taxon>Actinoplanes</taxon>
    </lineage>
</organism>
<dbReference type="GO" id="GO:0005576">
    <property type="term" value="C:extracellular region"/>
    <property type="evidence" value="ECO:0007669"/>
    <property type="project" value="UniProtKB-SubCell"/>
</dbReference>
<evidence type="ECO:0000256" key="1">
    <source>
        <dbReference type="ARBA" id="ARBA00004613"/>
    </source>
</evidence>
<dbReference type="GO" id="GO:0005509">
    <property type="term" value="F:calcium ion binding"/>
    <property type="evidence" value="ECO:0007669"/>
    <property type="project" value="InterPro"/>
</dbReference>
<reference evidence="5" key="1">
    <citation type="submission" date="2020-11" db="EMBL/GenBank/DDBJ databases">
        <title>Isolation and identification of active actinomycetes.</title>
        <authorList>
            <person name="Sun X."/>
        </authorList>
    </citation>
    <scope>NUCLEOTIDE SEQUENCE</scope>
    <source>
        <strain evidence="5">NEAU-A11</strain>
    </source>
</reference>
<name>A0A931C4Q8_9ACTN</name>
<dbReference type="Pfam" id="PF00353">
    <property type="entry name" value="HemolysinCabind"/>
    <property type="match status" value="6"/>
</dbReference>
<dbReference type="RefSeq" id="WP_196412256.1">
    <property type="nucleotide sequence ID" value="NZ_JADQTO010000002.1"/>
</dbReference>
<feature type="signal peptide" evidence="4">
    <location>
        <begin position="1"/>
        <end position="24"/>
    </location>
</feature>
<keyword evidence="2" id="KW-0964">Secreted</keyword>
<dbReference type="InterPro" id="IPR001343">
    <property type="entry name" value="Hemolysn_Ca-bd"/>
</dbReference>
<gene>
    <name evidence="5" type="ORF">I4J89_02945</name>
</gene>
<protein>
    <submittedName>
        <fullName evidence="5">Calcium-binding protein</fullName>
    </submittedName>
</protein>
<dbReference type="EMBL" id="JADQTO010000002">
    <property type="protein sequence ID" value="MBG0560423.1"/>
    <property type="molecule type" value="Genomic_DNA"/>
</dbReference>
<comment type="subcellular location">
    <subcellularLocation>
        <location evidence="1">Secreted</location>
    </subcellularLocation>
</comment>
<feature type="compositionally biased region" description="Basic and acidic residues" evidence="3">
    <location>
        <begin position="361"/>
        <end position="373"/>
    </location>
</feature>
<feature type="region of interest" description="Disordered" evidence="3">
    <location>
        <begin position="345"/>
        <end position="373"/>
    </location>
</feature>
<dbReference type="PRINTS" id="PR00313">
    <property type="entry name" value="CABNDNGRPT"/>
</dbReference>
<dbReference type="Gene3D" id="2.150.10.10">
    <property type="entry name" value="Serralysin-like metalloprotease, C-terminal"/>
    <property type="match status" value="2"/>
</dbReference>
<dbReference type="AlphaFoldDB" id="A0A931C4Q8"/>
<feature type="chain" id="PRO_5038854525" evidence="4">
    <location>
        <begin position="25"/>
        <end position="373"/>
    </location>
</feature>
<dbReference type="Proteomes" id="UP000598146">
    <property type="component" value="Unassembled WGS sequence"/>
</dbReference>
<accession>A0A931C4Q8</accession>
<evidence type="ECO:0000256" key="4">
    <source>
        <dbReference type="SAM" id="SignalP"/>
    </source>
</evidence>
<evidence type="ECO:0000313" key="5">
    <source>
        <dbReference type="EMBL" id="MBG0560423.1"/>
    </source>
</evidence>
<sequence length="373" mass="38312">MARSAWPSRVGLTLLATVSVGALAAPVQAASTGVASVSGTKVQYKAASGKQNKVVVSRSGNTITIDDQVAVRAGKGCKAVKGDKTLVRCTPAKAPTRVLVYTYDRADKIDNGTDVRMTADGGTGGDRILGGARGDRIKGGTGTDRIYGRAGNDYIDAGSGNDYVNSSDGNDTLHGSTGNDMLYAGSGDDVLFGESGNDKLHGESGMDILMGYQGRDHLDGGADADTLHGDESADQISADVLLGGVGVDTVEYSSYLKAVRVDLDGVADDGRPGEKDLVGADVERIEGGSGNDTLTGNGAANYIRGWLGNDTIRGGGGNDELDGHSDRDQVYGEAGDDVLYGFDEPAAADRLDGGANSDTCSRGKGDTAVRCER</sequence>
<dbReference type="PANTHER" id="PTHR38340">
    <property type="entry name" value="S-LAYER PROTEIN"/>
    <property type="match status" value="1"/>
</dbReference>
<evidence type="ECO:0000313" key="6">
    <source>
        <dbReference type="Proteomes" id="UP000598146"/>
    </source>
</evidence>
<proteinExistence type="predicted"/>
<dbReference type="InterPro" id="IPR011049">
    <property type="entry name" value="Serralysin-like_metalloprot_C"/>
</dbReference>
<evidence type="ECO:0000256" key="2">
    <source>
        <dbReference type="ARBA" id="ARBA00022525"/>
    </source>
</evidence>
<keyword evidence="4" id="KW-0732">Signal</keyword>
<dbReference type="InterPro" id="IPR050557">
    <property type="entry name" value="RTX_toxin/Mannuronan_C5-epim"/>
</dbReference>